<keyword evidence="5" id="KW-0449">Lipoprotein</keyword>
<accession>A0A543FJ75</accession>
<dbReference type="PANTHER" id="PTHR43649:SF33">
    <property type="entry name" value="POLYGALACTURONAN_RHAMNOGALACTURONAN-BINDING PROTEIN YTCQ"/>
    <property type="match status" value="1"/>
</dbReference>
<feature type="chain" id="PRO_5039407517" evidence="6">
    <location>
        <begin position="18"/>
        <end position="557"/>
    </location>
</feature>
<feature type="signal peptide" evidence="6">
    <location>
        <begin position="1"/>
        <end position="17"/>
    </location>
</feature>
<dbReference type="Pfam" id="PF01547">
    <property type="entry name" value="SBP_bac_1"/>
    <property type="match status" value="1"/>
</dbReference>
<dbReference type="PROSITE" id="PS51257">
    <property type="entry name" value="PROKAR_LIPOPROTEIN"/>
    <property type="match status" value="1"/>
</dbReference>
<evidence type="ECO:0000256" key="3">
    <source>
        <dbReference type="ARBA" id="ARBA00023136"/>
    </source>
</evidence>
<keyword evidence="3" id="KW-0472">Membrane</keyword>
<dbReference type="PROSITE" id="PS51318">
    <property type="entry name" value="TAT"/>
    <property type="match status" value="1"/>
</dbReference>
<protein>
    <submittedName>
        <fullName evidence="7">Carbohydrate ABC transporter substrate-binding protein (CUT1 family)</fullName>
    </submittedName>
</protein>
<dbReference type="PANTHER" id="PTHR43649">
    <property type="entry name" value="ARABINOSE-BINDING PROTEIN-RELATED"/>
    <property type="match status" value="1"/>
</dbReference>
<keyword evidence="1" id="KW-1003">Cell membrane</keyword>
<keyword evidence="2 6" id="KW-0732">Signal</keyword>
<evidence type="ECO:0000256" key="4">
    <source>
        <dbReference type="ARBA" id="ARBA00023139"/>
    </source>
</evidence>
<evidence type="ECO:0000256" key="6">
    <source>
        <dbReference type="SAM" id="SignalP"/>
    </source>
</evidence>
<evidence type="ECO:0000256" key="2">
    <source>
        <dbReference type="ARBA" id="ARBA00022729"/>
    </source>
</evidence>
<dbReference type="InterPro" id="IPR050490">
    <property type="entry name" value="Bact_solute-bd_prot1"/>
</dbReference>
<dbReference type="SUPFAM" id="SSF53850">
    <property type="entry name" value="Periplasmic binding protein-like II"/>
    <property type="match status" value="1"/>
</dbReference>
<evidence type="ECO:0000313" key="8">
    <source>
        <dbReference type="Proteomes" id="UP000320235"/>
    </source>
</evidence>
<evidence type="ECO:0000313" key="7">
    <source>
        <dbReference type="EMBL" id="TQM33923.1"/>
    </source>
</evidence>
<keyword evidence="8" id="KW-1185">Reference proteome</keyword>
<dbReference type="InterPro" id="IPR006311">
    <property type="entry name" value="TAT_signal"/>
</dbReference>
<dbReference type="Gene3D" id="3.40.190.10">
    <property type="entry name" value="Periplasmic binding protein-like II"/>
    <property type="match status" value="2"/>
</dbReference>
<dbReference type="CDD" id="cd13583">
    <property type="entry name" value="PBP2_AlgQ_like_4"/>
    <property type="match status" value="1"/>
</dbReference>
<gene>
    <name evidence="7" type="ORF">FB391_0210</name>
</gene>
<evidence type="ECO:0000256" key="5">
    <source>
        <dbReference type="ARBA" id="ARBA00023288"/>
    </source>
</evidence>
<name>A0A543FJ75_9MICO</name>
<dbReference type="RefSeq" id="WP_246093306.1">
    <property type="nucleotide sequence ID" value="NZ_BAABLH010000008.1"/>
</dbReference>
<comment type="caution">
    <text evidence="7">The sequence shown here is derived from an EMBL/GenBank/DDBJ whole genome shotgun (WGS) entry which is preliminary data.</text>
</comment>
<sequence>MTQHMRRSVLLAGAVLAAGALVLSGCDSGGTGADGDDKAAAEFDFTGKDVGAMEDYGVGDTFTATEPLEFGLFYRDHPNYPYNKDWLFLTELEKNQKVTFDITSAPLNEWDQRKSLVIGAGDAPEIISVTYPGQEVPFVAGGAILAASDFVQYMPNYMDKVEKWQLEPDLDQLRQEDGKYYLFPGFREEPRPEYTFAVRSDVWEELGLSLEPATFDEFADDLRAVKKAYPDVYPMTDRWSANGPLEGTLGFVSPNFGTQAGWGFGQGLTWNGDEFVYTGATDEYKDLVEFYAGLVEDGLLDPEAVTQDDDQAKQKVASGQALSVGTNNQEIIGYRQTLKDLGTDGDLAMIRVPAGPAGDNFQAGQRLVSGFMLSSEVQESEHFKALLQFLDWLYYSDEGLEFAKWGVEGETYTKDADGKRVLDPGITAMGLNAGAPKNLQTDYGFSNGVWTLVHGSSVDLDRSMLPEEALDFVEAMSTKKVLDLPPPAPLNEVEREQVSLYQSALKDHVWQNTAAFILGQRSMDEWDTYVSELEGMNMTQYIDIVNEAQKRYVEANG</sequence>
<dbReference type="AlphaFoldDB" id="A0A543FJ75"/>
<organism evidence="7 8">
    <name type="scientific">Microbacterium kyungheense</name>
    <dbReference type="NCBI Taxonomy" id="1263636"/>
    <lineage>
        <taxon>Bacteria</taxon>
        <taxon>Bacillati</taxon>
        <taxon>Actinomycetota</taxon>
        <taxon>Actinomycetes</taxon>
        <taxon>Micrococcales</taxon>
        <taxon>Microbacteriaceae</taxon>
        <taxon>Microbacterium</taxon>
    </lineage>
</organism>
<keyword evidence="4" id="KW-0564">Palmitate</keyword>
<proteinExistence type="predicted"/>
<dbReference type="InterPro" id="IPR006059">
    <property type="entry name" value="SBP"/>
</dbReference>
<reference evidence="7 8" key="1">
    <citation type="submission" date="2019-06" db="EMBL/GenBank/DDBJ databases">
        <title>Sequencing the genomes of 1000 actinobacteria strains.</title>
        <authorList>
            <person name="Klenk H.-P."/>
        </authorList>
    </citation>
    <scope>NUCLEOTIDE SEQUENCE [LARGE SCALE GENOMIC DNA]</scope>
    <source>
        <strain evidence="7 8">DSM 105492</strain>
    </source>
</reference>
<evidence type="ECO:0000256" key="1">
    <source>
        <dbReference type="ARBA" id="ARBA00022475"/>
    </source>
</evidence>
<dbReference type="EMBL" id="VFPE01000001">
    <property type="protein sequence ID" value="TQM33923.1"/>
    <property type="molecule type" value="Genomic_DNA"/>
</dbReference>
<dbReference type="Proteomes" id="UP000320235">
    <property type="component" value="Unassembled WGS sequence"/>
</dbReference>